<evidence type="ECO:0008006" key="4">
    <source>
        <dbReference type="Google" id="ProtNLM"/>
    </source>
</evidence>
<evidence type="ECO:0000313" key="3">
    <source>
        <dbReference type="Proteomes" id="UP000235015"/>
    </source>
</evidence>
<dbReference type="GO" id="GO:1990281">
    <property type="term" value="C:efflux pump complex"/>
    <property type="evidence" value="ECO:0007669"/>
    <property type="project" value="TreeGrafter"/>
</dbReference>
<name>A0A2N6D147_9GAMM</name>
<dbReference type="AlphaFoldDB" id="A0A2N6D147"/>
<dbReference type="Gene3D" id="2.40.420.20">
    <property type="match status" value="1"/>
</dbReference>
<feature type="region of interest" description="Disordered" evidence="1">
    <location>
        <begin position="147"/>
        <end position="182"/>
    </location>
</feature>
<accession>A0A2N6D147</accession>
<comment type="caution">
    <text evidence="2">The sequence shown here is derived from an EMBL/GenBank/DDBJ whole genome shotgun (WGS) entry which is preliminary data.</text>
</comment>
<evidence type="ECO:0000256" key="1">
    <source>
        <dbReference type="SAM" id="MobiDB-lite"/>
    </source>
</evidence>
<protein>
    <recommendedName>
        <fullName evidence="4">Efflux RND transporter periplasmic adaptor subunit</fullName>
    </recommendedName>
</protein>
<proteinExistence type="predicted"/>
<reference evidence="2 3" key="1">
    <citation type="submission" date="2017-11" db="EMBL/GenBank/DDBJ databases">
        <title>Genome-resolved metagenomics identifies genetic mobility, metabolic interactions, and unexpected diversity in perchlorate-reducing communities.</title>
        <authorList>
            <person name="Barnum T.P."/>
            <person name="Figueroa I.A."/>
            <person name="Carlstrom C.I."/>
            <person name="Lucas L.N."/>
            <person name="Engelbrektson A.L."/>
            <person name="Coates J.D."/>
        </authorList>
    </citation>
    <scope>NUCLEOTIDE SEQUENCE [LARGE SCALE GENOMIC DNA]</scope>
    <source>
        <strain evidence="2">BM301</strain>
    </source>
</reference>
<dbReference type="RefSeq" id="WP_273437170.1">
    <property type="nucleotide sequence ID" value="NZ_PKUN01000001.1"/>
</dbReference>
<dbReference type="PANTHER" id="PTHR30469">
    <property type="entry name" value="MULTIDRUG RESISTANCE PROTEIN MDTA"/>
    <property type="match status" value="1"/>
</dbReference>
<sequence length="182" mass="19882">MPENYRNAGSDQSHLPSVTIINNLGTTPERWPATLVRTAGAIDEQSQQLYVTAQIENPYVENKDGRRPLKIGQYVTAQIEGRTLPDAIVIPNSAIYQGSYVYLFDQGLLQRTEIEVAWQNSRESLINMGLKPGNQLVLTPLGQVSSGTPVKNMAGGKPDSAKRTAEQGNKSNRRSSDAATVN</sequence>
<dbReference type="EMBL" id="PKUN01000001">
    <property type="protein sequence ID" value="PLX63408.1"/>
    <property type="molecule type" value="Genomic_DNA"/>
</dbReference>
<gene>
    <name evidence="2" type="ORF">C0630_00400</name>
</gene>
<evidence type="ECO:0000313" key="2">
    <source>
        <dbReference type="EMBL" id="PLX63408.1"/>
    </source>
</evidence>
<dbReference type="PANTHER" id="PTHR30469:SF12">
    <property type="entry name" value="MULTIDRUG RESISTANCE PROTEIN MDTA"/>
    <property type="match status" value="1"/>
</dbReference>
<dbReference type="GO" id="GO:0015562">
    <property type="term" value="F:efflux transmembrane transporter activity"/>
    <property type="evidence" value="ECO:0007669"/>
    <property type="project" value="TreeGrafter"/>
</dbReference>
<organism evidence="2 3">
    <name type="scientific">Sedimenticola selenatireducens</name>
    <dbReference type="NCBI Taxonomy" id="191960"/>
    <lineage>
        <taxon>Bacteria</taxon>
        <taxon>Pseudomonadati</taxon>
        <taxon>Pseudomonadota</taxon>
        <taxon>Gammaproteobacteria</taxon>
        <taxon>Chromatiales</taxon>
        <taxon>Sedimenticolaceae</taxon>
        <taxon>Sedimenticola</taxon>
    </lineage>
</organism>
<dbReference type="Proteomes" id="UP000235015">
    <property type="component" value="Unassembled WGS sequence"/>
</dbReference>